<dbReference type="EC" id="2.1.1.360" evidence="1"/>
<comment type="caution">
    <text evidence="7">The sequence shown here is derived from an EMBL/GenBank/DDBJ whole genome shotgun (WGS) entry which is preliminary data.</text>
</comment>
<dbReference type="EMBL" id="LNYS01000006">
    <property type="protein sequence ID" value="KTD52223.1"/>
    <property type="molecule type" value="Genomic_DNA"/>
</dbReference>
<evidence type="ECO:0000259" key="6">
    <source>
        <dbReference type="PROSITE" id="PS51569"/>
    </source>
</evidence>
<evidence type="ECO:0000256" key="5">
    <source>
        <dbReference type="ARBA" id="ARBA00047770"/>
    </source>
</evidence>
<dbReference type="STRING" id="45073.Lqui_1067"/>
<dbReference type="Proteomes" id="UP000054618">
    <property type="component" value="Unassembled WGS sequence"/>
</dbReference>
<dbReference type="InterPro" id="IPR029063">
    <property type="entry name" value="SAM-dependent_MTases_sf"/>
</dbReference>
<keyword evidence="7" id="KW-0808">Transferase</keyword>
<dbReference type="AlphaFoldDB" id="A0A0W0Y684"/>
<evidence type="ECO:0000313" key="8">
    <source>
        <dbReference type="Proteomes" id="UP000054618"/>
    </source>
</evidence>
<dbReference type="GO" id="GO:0140956">
    <property type="term" value="F:histone H3K79 trimethyltransferase activity"/>
    <property type="evidence" value="ECO:0007669"/>
    <property type="project" value="UniProtKB-EC"/>
</dbReference>
<dbReference type="PANTHER" id="PTHR21451">
    <property type="entry name" value="HISTONE H3 METHYLTRANSFERASE"/>
    <property type="match status" value="1"/>
</dbReference>
<feature type="domain" description="DOT1" evidence="6">
    <location>
        <begin position="1"/>
        <end position="229"/>
    </location>
</feature>
<gene>
    <name evidence="7" type="ORF">Lqui_1067</name>
</gene>
<evidence type="ECO:0000313" key="7">
    <source>
        <dbReference type="EMBL" id="KTD52223.1"/>
    </source>
</evidence>
<organism evidence="7 8">
    <name type="scientific">Legionella quinlivanii</name>
    <dbReference type="NCBI Taxonomy" id="45073"/>
    <lineage>
        <taxon>Bacteria</taxon>
        <taxon>Pseudomonadati</taxon>
        <taxon>Pseudomonadota</taxon>
        <taxon>Gammaproteobacteria</taxon>
        <taxon>Legionellales</taxon>
        <taxon>Legionellaceae</taxon>
        <taxon>Legionella</taxon>
    </lineage>
</organism>
<dbReference type="GO" id="GO:0051726">
    <property type="term" value="P:regulation of cell cycle"/>
    <property type="evidence" value="ECO:0007669"/>
    <property type="project" value="InterPro"/>
</dbReference>
<dbReference type="PATRIC" id="fig|45073.5.peg.1125"/>
<evidence type="ECO:0000256" key="4">
    <source>
        <dbReference type="ARBA" id="ARBA00029821"/>
    </source>
</evidence>
<reference evidence="7 8" key="1">
    <citation type="submission" date="2015-11" db="EMBL/GenBank/DDBJ databases">
        <title>Genomic analysis of 38 Legionella species identifies large and diverse effector repertoires.</title>
        <authorList>
            <person name="Burstein D."/>
            <person name="Amaro F."/>
            <person name="Zusman T."/>
            <person name="Lifshitz Z."/>
            <person name="Cohen O."/>
            <person name="Gilbert J.A."/>
            <person name="Pupko T."/>
            <person name="Shuman H.A."/>
            <person name="Segal G."/>
        </authorList>
    </citation>
    <scope>NUCLEOTIDE SEQUENCE [LARGE SCALE GENOMIC DNA]</scope>
    <source>
        <strain evidence="7 8">CDC#1442-AUS-E</strain>
    </source>
</reference>
<keyword evidence="7" id="KW-0489">Methyltransferase</keyword>
<protein>
    <recommendedName>
        <fullName evidence="2">Histone-lysine N-methyltransferase, H3 lysine-79 specific</fullName>
        <ecNumber evidence="1">2.1.1.360</ecNumber>
    </recommendedName>
    <alternativeName>
        <fullName evidence="4">Histone H3-K79 methyltransferase</fullName>
    </alternativeName>
</protein>
<dbReference type="PROSITE" id="PS51569">
    <property type="entry name" value="DOT1"/>
    <property type="match status" value="1"/>
</dbReference>
<accession>A0A0W0Y684</accession>
<evidence type="ECO:0000256" key="3">
    <source>
        <dbReference type="ARBA" id="ARBA00022853"/>
    </source>
</evidence>
<dbReference type="Pfam" id="PF08123">
    <property type="entry name" value="DOT1"/>
    <property type="match status" value="1"/>
</dbReference>
<evidence type="ECO:0000256" key="1">
    <source>
        <dbReference type="ARBA" id="ARBA00012190"/>
    </source>
</evidence>
<dbReference type="SUPFAM" id="SSF53335">
    <property type="entry name" value="S-adenosyl-L-methionine-dependent methyltransferases"/>
    <property type="match status" value="1"/>
</dbReference>
<evidence type="ECO:0000256" key="2">
    <source>
        <dbReference type="ARBA" id="ARBA00020987"/>
    </source>
</evidence>
<keyword evidence="3" id="KW-0156">Chromatin regulator</keyword>
<dbReference type="PANTHER" id="PTHR21451:SF19">
    <property type="entry name" value="ACTIVATED IN BLOCKED UNFOLDED PROTEIN RESPONSE"/>
    <property type="match status" value="1"/>
</dbReference>
<name>A0A0W0Y684_9GAMM</name>
<dbReference type="InterPro" id="IPR025789">
    <property type="entry name" value="DOT1_dom"/>
</dbReference>
<dbReference type="OrthoDB" id="5642812at2"/>
<keyword evidence="8" id="KW-1185">Reference proteome</keyword>
<dbReference type="GO" id="GO:0032259">
    <property type="term" value="P:methylation"/>
    <property type="evidence" value="ECO:0007669"/>
    <property type="project" value="UniProtKB-KW"/>
</dbReference>
<dbReference type="RefSeq" id="WP_058507150.1">
    <property type="nucleotide sequence ID" value="NZ_CAAAIK010000003.1"/>
</dbReference>
<sequence>MWTLLGIAAIPLLMMHIKKWRKGWRLKQWRDGLNLDEHEKVFNQLYQSVSGFHLSKEARAHNDSPEYVYGEIEFQSFIALLSLCKPGPATIFYDLGSGTGKTVLACAMVFPVKKSAGIELFESLHCSALRQREKLKALPAYEENYHHIDFENNDIFSADFSDANIVYINATAFFGERWQHLSHVLEGIAAGSLVLSTSKALQSSLFTLIRTARVQMNWGEVDVFIQQRQ</sequence>
<comment type="catalytic activity">
    <reaction evidence="5">
        <text>L-lysyl(79)-[histone H3] + 3 S-adenosyl-L-methionine = N(6),N(6),N(6)-trimethyl-L-lysyl(79)-[histone H3] + 3 S-adenosyl-L-homocysteine + 3 H(+)</text>
        <dbReference type="Rhea" id="RHEA:60328"/>
        <dbReference type="Rhea" id="RHEA-COMP:15549"/>
        <dbReference type="Rhea" id="RHEA-COMP:15552"/>
        <dbReference type="ChEBI" id="CHEBI:15378"/>
        <dbReference type="ChEBI" id="CHEBI:29969"/>
        <dbReference type="ChEBI" id="CHEBI:57856"/>
        <dbReference type="ChEBI" id="CHEBI:59789"/>
        <dbReference type="ChEBI" id="CHEBI:61961"/>
        <dbReference type="EC" id="2.1.1.360"/>
    </reaction>
</comment>
<proteinExistence type="predicted"/>
<dbReference type="InterPro" id="IPR030445">
    <property type="entry name" value="H3-K79_meTrfase"/>
</dbReference>
<dbReference type="Gene3D" id="3.40.50.150">
    <property type="entry name" value="Vaccinia Virus protein VP39"/>
    <property type="match status" value="1"/>
</dbReference>